<dbReference type="PROSITE" id="PS50156">
    <property type="entry name" value="SSD"/>
    <property type="match status" value="1"/>
</dbReference>
<dbReference type="InterPro" id="IPR000731">
    <property type="entry name" value="SSD"/>
</dbReference>
<evidence type="ECO:0000259" key="8">
    <source>
        <dbReference type="PROSITE" id="PS50156"/>
    </source>
</evidence>
<evidence type="ECO:0000313" key="10">
    <source>
        <dbReference type="Proteomes" id="UP000280668"/>
    </source>
</evidence>
<keyword evidence="5 7" id="KW-0472">Membrane</keyword>
<evidence type="ECO:0000256" key="1">
    <source>
        <dbReference type="ARBA" id="ARBA00004651"/>
    </source>
</evidence>
<comment type="subcellular location">
    <subcellularLocation>
        <location evidence="1">Cell membrane</location>
        <topology evidence="1">Multi-pass membrane protein</topology>
    </subcellularLocation>
</comment>
<feature type="transmembrane region" description="Helical" evidence="7">
    <location>
        <begin position="617"/>
        <end position="640"/>
    </location>
</feature>
<keyword evidence="2" id="KW-1003">Cell membrane</keyword>
<dbReference type="PANTHER" id="PTHR33406">
    <property type="entry name" value="MEMBRANE PROTEIN MJ1562-RELATED"/>
    <property type="match status" value="1"/>
</dbReference>
<feature type="transmembrane region" description="Helical" evidence="7">
    <location>
        <begin position="183"/>
        <end position="203"/>
    </location>
</feature>
<evidence type="ECO:0000256" key="2">
    <source>
        <dbReference type="ARBA" id="ARBA00022475"/>
    </source>
</evidence>
<dbReference type="Proteomes" id="UP000280668">
    <property type="component" value="Unassembled WGS sequence"/>
</dbReference>
<feature type="transmembrane region" description="Helical" evidence="7">
    <location>
        <begin position="388"/>
        <end position="409"/>
    </location>
</feature>
<dbReference type="PANTHER" id="PTHR33406:SF13">
    <property type="entry name" value="MEMBRANE PROTEIN YDFJ"/>
    <property type="match status" value="1"/>
</dbReference>
<feature type="transmembrane region" description="Helical" evidence="7">
    <location>
        <begin position="236"/>
        <end position="255"/>
    </location>
</feature>
<dbReference type="InterPro" id="IPR004869">
    <property type="entry name" value="MMPL_dom"/>
</dbReference>
<evidence type="ECO:0000256" key="5">
    <source>
        <dbReference type="ARBA" id="ARBA00023136"/>
    </source>
</evidence>
<protein>
    <submittedName>
        <fullName evidence="9">RND superfamily putative drug exporter</fullName>
    </submittedName>
</protein>
<dbReference type="InterPro" id="IPR050545">
    <property type="entry name" value="Mycobact_MmpL"/>
</dbReference>
<keyword evidence="10" id="KW-1185">Reference proteome</keyword>
<feature type="transmembrane region" description="Helical" evidence="7">
    <location>
        <begin position="580"/>
        <end position="597"/>
    </location>
</feature>
<evidence type="ECO:0000256" key="7">
    <source>
        <dbReference type="SAM" id="Phobius"/>
    </source>
</evidence>
<dbReference type="SUPFAM" id="SSF82866">
    <property type="entry name" value="Multidrug efflux transporter AcrB transmembrane domain"/>
    <property type="match status" value="2"/>
</dbReference>
<comment type="caution">
    <text evidence="9">The sequence shown here is derived from an EMBL/GenBank/DDBJ whole genome shotgun (WGS) entry which is preliminary data.</text>
</comment>
<dbReference type="AlphaFoldDB" id="A0A3N2BDR5"/>
<feature type="region of interest" description="Disordered" evidence="6">
    <location>
        <begin position="352"/>
        <end position="378"/>
    </location>
</feature>
<dbReference type="EMBL" id="RKHK01000001">
    <property type="protein sequence ID" value="ROR73386.1"/>
    <property type="molecule type" value="Genomic_DNA"/>
</dbReference>
<feature type="transmembrane region" description="Helical" evidence="7">
    <location>
        <begin position="693"/>
        <end position="718"/>
    </location>
</feature>
<feature type="transmembrane region" description="Helical" evidence="7">
    <location>
        <begin position="276"/>
        <end position="298"/>
    </location>
</feature>
<name>A0A3N2BDR5_9MICO</name>
<accession>A0A3N2BDR5</accession>
<feature type="compositionally biased region" description="Low complexity" evidence="6">
    <location>
        <begin position="352"/>
        <end position="365"/>
    </location>
</feature>
<organism evidence="9 10">
    <name type="scientific">Bogoriella caseilytica</name>
    <dbReference type="NCBI Taxonomy" id="56055"/>
    <lineage>
        <taxon>Bacteria</taxon>
        <taxon>Bacillati</taxon>
        <taxon>Actinomycetota</taxon>
        <taxon>Actinomycetes</taxon>
        <taxon>Micrococcales</taxon>
        <taxon>Bogoriellaceae</taxon>
        <taxon>Bogoriella</taxon>
    </lineage>
</organism>
<feature type="domain" description="SSD" evidence="8">
    <location>
        <begin position="181"/>
        <end position="332"/>
    </location>
</feature>
<feature type="transmembrane region" description="Helical" evidence="7">
    <location>
        <begin position="549"/>
        <end position="568"/>
    </location>
</feature>
<feature type="transmembrane region" description="Helical" evidence="7">
    <location>
        <begin position="304"/>
        <end position="334"/>
    </location>
</feature>
<evidence type="ECO:0000313" key="9">
    <source>
        <dbReference type="EMBL" id="ROR73386.1"/>
    </source>
</evidence>
<keyword evidence="3 7" id="KW-0812">Transmembrane</keyword>
<feature type="transmembrane region" description="Helical" evidence="7">
    <location>
        <begin position="661"/>
        <end position="681"/>
    </location>
</feature>
<sequence length="951" mass="99327">MSSVLYRIGRWSASSRRLVLLGWVAVLALAGAMAGFLGEGLDDEVSIPGTEGQDAMERLNATFPEMAGASASLIVVAPDGADITDADFAEAIDTATETIEDLEQVDAVTPLDEDEGALISDDSRAAMLSITLDSDQSDVMDSTLEALLNERDALEQALPEGSEAEMGGEIFNMEFPGVGLMEVAGVVISFVVLLITLGSVVAAGLPLLTALLGVGVAVLLVFAATALGPVNSTTPMLALMLGMAVGIDYALLLIARHREELGKGGEVIESAARATATAGSAIAFAGVTNVIALLGLSFANIPFLTIMGVAGSVAVAIAVAIAVTLVPALIAFSGERMRPRAARRARAEAAAAETGAAAAPSGTETPRAEEAQSSGPSPSRFFTGWVKAVTRFPALTIAVVVAGIAVLAFPATDLRLAMPGAGFLDEEHHARHAYELTEEHFGEGYNAVLMVTATIVTSDDPLGVIEDIAGEIEELDGVVEVPLAVPNPSADTGIIQVVPSGGPEALETEELVRDIRALRPQIAEDYGVDIAVTGFTAITIDVSEQLGDAMLPFGIAVVGLCLILMMMIFRSVVVPIKASLGYLLSVGAAFGVVTLVFQDGWAADLLDVPRLGPVISFMPIILMGVLFGLAMDYECFLVARMREEYVRTGDARQAVVRGFQGSAKVVTATATIMVAVFFGFVPGGDIYLKPIALGLAVGVAVDAFIVRMTLVPAVMTLLGRNAWWIPRRLDRIMPFFDVEGERLEKQIALTDWAPQTAAAARELVINAPNSDDPWIGPVEFSLAENGALGIKSRSRAAVTAVVLAVAGRLAPDTGDLKVTGLVLPDRSAAVRHRVAVIDAVNAPDVPAELRRLAAQARRTQQRSTPRPGRLRIVVLDRADVLTDPTARRAVADRLAELRAAGVAVVLGLPGAGADATRRLQELAPDAALIDLDAVSAHPDPAGSRLQEATAS</sequence>
<evidence type="ECO:0000256" key="6">
    <source>
        <dbReference type="SAM" id="MobiDB-lite"/>
    </source>
</evidence>
<gene>
    <name evidence="9" type="ORF">EDD31_1763</name>
</gene>
<reference evidence="9 10" key="1">
    <citation type="submission" date="2018-11" db="EMBL/GenBank/DDBJ databases">
        <title>Sequencing the genomes of 1000 actinobacteria strains.</title>
        <authorList>
            <person name="Klenk H.-P."/>
        </authorList>
    </citation>
    <scope>NUCLEOTIDE SEQUENCE [LARGE SCALE GENOMIC DNA]</scope>
    <source>
        <strain evidence="9 10">DSM 11294</strain>
    </source>
</reference>
<proteinExistence type="predicted"/>
<dbReference type="GO" id="GO:0005886">
    <property type="term" value="C:plasma membrane"/>
    <property type="evidence" value="ECO:0007669"/>
    <property type="project" value="UniProtKB-SubCell"/>
</dbReference>
<evidence type="ECO:0000256" key="3">
    <source>
        <dbReference type="ARBA" id="ARBA00022692"/>
    </source>
</evidence>
<dbReference type="Gene3D" id="1.20.1640.10">
    <property type="entry name" value="Multidrug efflux transporter AcrB transmembrane domain"/>
    <property type="match status" value="2"/>
</dbReference>
<evidence type="ECO:0000256" key="4">
    <source>
        <dbReference type="ARBA" id="ARBA00022989"/>
    </source>
</evidence>
<dbReference type="RefSeq" id="WP_170163256.1">
    <property type="nucleotide sequence ID" value="NZ_RKHK01000001.1"/>
</dbReference>
<feature type="transmembrane region" description="Helical" evidence="7">
    <location>
        <begin position="210"/>
        <end position="230"/>
    </location>
</feature>
<keyword evidence="4 7" id="KW-1133">Transmembrane helix</keyword>
<dbReference type="Pfam" id="PF03176">
    <property type="entry name" value="MMPL"/>
    <property type="match status" value="2"/>
</dbReference>